<gene>
    <name evidence="2" type="ORF">HUG10_11180</name>
</gene>
<feature type="transmembrane region" description="Helical" evidence="1">
    <location>
        <begin position="214"/>
        <end position="235"/>
    </location>
</feature>
<keyword evidence="3" id="KW-1185">Reference proteome</keyword>
<evidence type="ECO:0008006" key="4">
    <source>
        <dbReference type="Google" id="ProtNLM"/>
    </source>
</evidence>
<reference evidence="2 3" key="1">
    <citation type="submission" date="2020-07" db="EMBL/GenBank/DDBJ databases">
        <title>Gai3-2, isolated from salt lake.</title>
        <authorList>
            <person name="Cui H."/>
            <person name="Shi X."/>
        </authorList>
    </citation>
    <scope>NUCLEOTIDE SEQUENCE [LARGE SCALE GENOMIC DNA]</scope>
    <source>
        <strain evidence="2 3">Gai3-2</strain>
    </source>
</reference>
<dbReference type="GeneID" id="56029403"/>
<organism evidence="2 3">
    <name type="scientific">Halorarum halophilum</name>
    <dbReference type="NCBI Taxonomy" id="2743090"/>
    <lineage>
        <taxon>Archaea</taxon>
        <taxon>Methanobacteriati</taxon>
        <taxon>Methanobacteriota</taxon>
        <taxon>Stenosarchaea group</taxon>
        <taxon>Halobacteria</taxon>
        <taxon>Halobacteriales</taxon>
        <taxon>Haloferacaceae</taxon>
        <taxon>Halorarum</taxon>
    </lineage>
</organism>
<feature type="transmembrane region" description="Helical" evidence="1">
    <location>
        <begin position="16"/>
        <end position="41"/>
    </location>
</feature>
<feature type="transmembrane region" description="Helical" evidence="1">
    <location>
        <begin position="90"/>
        <end position="114"/>
    </location>
</feature>
<feature type="transmembrane region" description="Helical" evidence="1">
    <location>
        <begin position="61"/>
        <end position="83"/>
    </location>
</feature>
<feature type="transmembrane region" description="Helical" evidence="1">
    <location>
        <begin position="180"/>
        <end position="202"/>
    </location>
</feature>
<dbReference type="AlphaFoldDB" id="A0A7D5K1P4"/>
<dbReference type="OrthoDB" id="378025at2157"/>
<keyword evidence="1" id="KW-0812">Transmembrane</keyword>
<evidence type="ECO:0000313" key="2">
    <source>
        <dbReference type="EMBL" id="QLG28081.1"/>
    </source>
</evidence>
<dbReference type="KEGG" id="halg:HUG10_11180"/>
<keyword evidence="1" id="KW-0472">Membrane</keyword>
<keyword evidence="1" id="KW-1133">Transmembrane helix</keyword>
<proteinExistence type="predicted"/>
<evidence type="ECO:0000256" key="1">
    <source>
        <dbReference type="SAM" id="Phobius"/>
    </source>
</evidence>
<dbReference type="RefSeq" id="WP_179169656.1">
    <property type="nucleotide sequence ID" value="NZ_CP058529.1"/>
</dbReference>
<name>A0A7D5K1P4_9EURY</name>
<dbReference type="EMBL" id="CP058529">
    <property type="protein sequence ID" value="QLG28081.1"/>
    <property type="molecule type" value="Genomic_DNA"/>
</dbReference>
<protein>
    <recommendedName>
        <fullName evidence="4">DUF4386 domain-containing protein</fullName>
    </recommendedName>
</protein>
<accession>A0A7D5K1P4</accession>
<dbReference type="Proteomes" id="UP000509750">
    <property type="component" value="Chromosome"/>
</dbReference>
<feature type="transmembrane region" description="Helical" evidence="1">
    <location>
        <begin position="154"/>
        <end position="173"/>
    </location>
</feature>
<sequence length="261" mass="28109">MSSSENNRANGPSERYFSAVGAGAAILGLVTYVISALLHPWTPPHETQAAFADYAVESTWALYHLGELLGILLMCTAILALTWRLRRGVAGVWATLGGAAMVVCAGVYAVFIAVDGVALGILVDRWAEAGPEQQELMFETAFAVRQIEGGLFSIQWLMFGIAAGLFAGAFFASAETPFRLGWLSGMGWLSVVASLGALSFGVVQAQTGYSDLSMAFQTELYFGVVWVVAVGLFLYRHPVHVDTLDEVSHREDDEQRHDPAS</sequence>
<evidence type="ECO:0000313" key="3">
    <source>
        <dbReference type="Proteomes" id="UP000509750"/>
    </source>
</evidence>